<comment type="caution">
    <text evidence="2">The sequence shown here is derived from an EMBL/GenBank/DDBJ whole genome shotgun (WGS) entry which is preliminary data.</text>
</comment>
<protein>
    <submittedName>
        <fullName evidence="2">Uncharacterized protein</fullName>
    </submittedName>
</protein>
<dbReference type="AlphaFoldDB" id="A0AAV4MZF4"/>
<proteinExistence type="predicted"/>
<evidence type="ECO:0000313" key="3">
    <source>
        <dbReference type="Proteomes" id="UP001054837"/>
    </source>
</evidence>
<name>A0AAV4MZF4_9ARAC</name>
<reference evidence="2 3" key="1">
    <citation type="submission" date="2021-06" db="EMBL/GenBank/DDBJ databases">
        <title>Caerostris darwini draft genome.</title>
        <authorList>
            <person name="Kono N."/>
            <person name="Arakawa K."/>
        </authorList>
    </citation>
    <scope>NUCLEOTIDE SEQUENCE [LARGE SCALE GENOMIC DNA]</scope>
</reference>
<feature type="compositionally biased region" description="Polar residues" evidence="1">
    <location>
        <begin position="11"/>
        <end position="22"/>
    </location>
</feature>
<feature type="region of interest" description="Disordered" evidence="1">
    <location>
        <begin position="1"/>
        <end position="22"/>
    </location>
</feature>
<evidence type="ECO:0000256" key="1">
    <source>
        <dbReference type="SAM" id="MobiDB-lite"/>
    </source>
</evidence>
<keyword evidence="3" id="KW-1185">Reference proteome</keyword>
<dbReference type="Proteomes" id="UP001054837">
    <property type="component" value="Unassembled WGS sequence"/>
</dbReference>
<evidence type="ECO:0000313" key="2">
    <source>
        <dbReference type="EMBL" id="GIX77743.1"/>
    </source>
</evidence>
<organism evidence="2 3">
    <name type="scientific">Caerostris darwini</name>
    <dbReference type="NCBI Taxonomy" id="1538125"/>
    <lineage>
        <taxon>Eukaryota</taxon>
        <taxon>Metazoa</taxon>
        <taxon>Ecdysozoa</taxon>
        <taxon>Arthropoda</taxon>
        <taxon>Chelicerata</taxon>
        <taxon>Arachnida</taxon>
        <taxon>Araneae</taxon>
        <taxon>Araneomorphae</taxon>
        <taxon>Entelegynae</taxon>
        <taxon>Araneoidea</taxon>
        <taxon>Araneidae</taxon>
        <taxon>Caerostris</taxon>
    </lineage>
</organism>
<accession>A0AAV4MZF4</accession>
<gene>
    <name evidence="2" type="ORF">CDAR_303441</name>
</gene>
<dbReference type="EMBL" id="BPLQ01001046">
    <property type="protein sequence ID" value="GIX77743.1"/>
    <property type="molecule type" value="Genomic_DNA"/>
</dbReference>
<sequence length="143" mass="15600">MPAGLRHRFSTETNNLPHFNRGSTTAQRFKDYERLLDANNYEELSNYDINRLNSEQYGSTNFEEYYTHHEETSFIEQTGSDINTLSEATETTRLVNNSGPSITRGGGSTGLSGSLSLPVGNTGLAVTGLSIGTGLGIGVKKNY</sequence>